<proteinExistence type="inferred from homology"/>
<name>A0A7J7GIK6_CAMSI</name>
<dbReference type="PANTHER" id="PTHR48047">
    <property type="entry name" value="GLYCOSYLTRANSFERASE"/>
    <property type="match status" value="1"/>
</dbReference>
<dbReference type="PANTHER" id="PTHR48047:SF182">
    <property type="entry name" value="GLYCOSYLTRANSFERASE"/>
    <property type="match status" value="1"/>
</dbReference>
<dbReference type="Pfam" id="PF08284">
    <property type="entry name" value="RVP_2"/>
    <property type="match status" value="1"/>
</dbReference>
<dbReference type="GO" id="GO:0035251">
    <property type="term" value="F:UDP-glucosyltransferase activity"/>
    <property type="evidence" value="ECO:0007669"/>
    <property type="project" value="TreeGrafter"/>
</dbReference>
<dbReference type="AlphaFoldDB" id="A0A7J7GIK6"/>
<dbReference type="SUPFAM" id="SSF53756">
    <property type="entry name" value="UDP-Glycosyltransferase/glycogen phosphorylase"/>
    <property type="match status" value="1"/>
</dbReference>
<reference evidence="3" key="1">
    <citation type="journal article" date="2020" name="Nat. Commun.">
        <title>Genome assembly of wild tea tree DASZ reveals pedigree and selection history of tea varieties.</title>
        <authorList>
            <person name="Zhang W."/>
            <person name="Zhang Y."/>
            <person name="Qiu H."/>
            <person name="Guo Y."/>
            <person name="Wan H."/>
            <person name="Zhang X."/>
            <person name="Scossa F."/>
            <person name="Alseekh S."/>
            <person name="Zhang Q."/>
            <person name="Wang P."/>
            <person name="Xu L."/>
            <person name="Schmidt M.H."/>
            <person name="Jia X."/>
            <person name="Li D."/>
            <person name="Zhu A."/>
            <person name="Guo F."/>
            <person name="Chen W."/>
            <person name="Ni D."/>
            <person name="Usadel B."/>
            <person name="Fernie A.R."/>
            <person name="Wen W."/>
        </authorList>
    </citation>
    <scope>NUCLEOTIDE SEQUENCE [LARGE SCALE GENOMIC DNA]</scope>
    <source>
        <strain evidence="3">cv. G240</strain>
    </source>
</reference>
<dbReference type="Gene3D" id="3.40.50.2000">
    <property type="entry name" value="Glycogen Phosphorylase B"/>
    <property type="match status" value="1"/>
</dbReference>
<gene>
    <name evidence="2" type="ORF">HYC85_021796</name>
</gene>
<sequence length="234" mass="26412">MLQEPIENLVEEFDPRPICIITSNALPWTLELAHKFDIPRFIFHPISCFTLLCSHNISLIKFHKSHNSDNDSILKQFIRVELHLRPDEVAELLAQGVLVNSFEDLEMSYVQEYKKVTTNTWCIGPVSLTNKELLNKFDRSYKTSINEHHCLKWLDLMKPSSVIHACFGSLCHISPPYSGLKGQSRNLFGSVHAFRRASHSFISSAFASALGLEVALLASPLRVEPLVGGEVVLD</sequence>
<evidence type="ECO:0000313" key="3">
    <source>
        <dbReference type="Proteomes" id="UP000593564"/>
    </source>
</evidence>
<evidence type="ECO:0000256" key="1">
    <source>
        <dbReference type="ARBA" id="ARBA00009995"/>
    </source>
</evidence>
<protein>
    <submittedName>
        <fullName evidence="2">Uncharacterized protein</fullName>
    </submittedName>
</protein>
<accession>A0A7J7GIK6</accession>
<organism evidence="2 3">
    <name type="scientific">Camellia sinensis</name>
    <name type="common">Tea plant</name>
    <name type="synonym">Thea sinensis</name>
    <dbReference type="NCBI Taxonomy" id="4442"/>
    <lineage>
        <taxon>Eukaryota</taxon>
        <taxon>Viridiplantae</taxon>
        <taxon>Streptophyta</taxon>
        <taxon>Embryophyta</taxon>
        <taxon>Tracheophyta</taxon>
        <taxon>Spermatophyta</taxon>
        <taxon>Magnoliopsida</taxon>
        <taxon>eudicotyledons</taxon>
        <taxon>Gunneridae</taxon>
        <taxon>Pentapetalae</taxon>
        <taxon>asterids</taxon>
        <taxon>Ericales</taxon>
        <taxon>Theaceae</taxon>
        <taxon>Camellia</taxon>
    </lineage>
</organism>
<dbReference type="Proteomes" id="UP000593564">
    <property type="component" value="Unassembled WGS sequence"/>
</dbReference>
<reference evidence="2 3" key="2">
    <citation type="submission" date="2020-07" db="EMBL/GenBank/DDBJ databases">
        <title>Genome assembly of wild tea tree DASZ reveals pedigree and selection history of tea varieties.</title>
        <authorList>
            <person name="Zhang W."/>
        </authorList>
    </citation>
    <scope>NUCLEOTIDE SEQUENCE [LARGE SCALE GENOMIC DNA]</scope>
    <source>
        <strain evidence="3">cv. G240</strain>
        <tissue evidence="2">Leaf</tissue>
    </source>
</reference>
<evidence type="ECO:0000313" key="2">
    <source>
        <dbReference type="EMBL" id="KAF5940629.1"/>
    </source>
</evidence>
<dbReference type="EMBL" id="JACBKZ010000010">
    <property type="protein sequence ID" value="KAF5940629.1"/>
    <property type="molecule type" value="Genomic_DNA"/>
</dbReference>
<comment type="similarity">
    <text evidence="1">Belongs to the UDP-glycosyltransferase family.</text>
</comment>
<comment type="caution">
    <text evidence="2">The sequence shown here is derived from an EMBL/GenBank/DDBJ whole genome shotgun (WGS) entry which is preliminary data.</text>
</comment>
<keyword evidence="3" id="KW-1185">Reference proteome</keyword>